<evidence type="ECO:0000313" key="9">
    <source>
        <dbReference type="Proteomes" id="UP000789831"/>
    </source>
</evidence>
<dbReference type="EMBL" id="CAJVPL010004715">
    <property type="protein sequence ID" value="CAG8650544.1"/>
    <property type="molecule type" value="Genomic_DNA"/>
</dbReference>
<feature type="non-terminal residue" evidence="8">
    <location>
        <position position="252"/>
    </location>
</feature>
<comment type="caution">
    <text evidence="8">The sequence shown here is derived from an EMBL/GenBank/DDBJ whole genome shotgun (WGS) entry which is preliminary data.</text>
</comment>
<protein>
    <submittedName>
        <fullName evidence="8">10907_t:CDS:1</fullName>
    </submittedName>
</protein>
<name>A0A9N9DX70_9GLOM</name>
<feature type="transmembrane region" description="Helical" evidence="7">
    <location>
        <begin position="137"/>
        <end position="153"/>
    </location>
</feature>
<organism evidence="8 9">
    <name type="scientific">Ambispora gerdemannii</name>
    <dbReference type="NCBI Taxonomy" id="144530"/>
    <lineage>
        <taxon>Eukaryota</taxon>
        <taxon>Fungi</taxon>
        <taxon>Fungi incertae sedis</taxon>
        <taxon>Mucoromycota</taxon>
        <taxon>Glomeromycotina</taxon>
        <taxon>Glomeromycetes</taxon>
        <taxon>Archaeosporales</taxon>
        <taxon>Ambisporaceae</taxon>
        <taxon>Ambispora</taxon>
    </lineage>
</organism>
<reference evidence="8" key="1">
    <citation type="submission" date="2021-06" db="EMBL/GenBank/DDBJ databases">
        <authorList>
            <person name="Kallberg Y."/>
            <person name="Tangrot J."/>
            <person name="Rosling A."/>
        </authorList>
    </citation>
    <scope>NUCLEOTIDE SEQUENCE</scope>
    <source>
        <strain evidence="8">MT106</strain>
    </source>
</reference>
<comment type="similarity">
    <text evidence="2">Belongs to the INSIG family.</text>
</comment>
<dbReference type="Proteomes" id="UP000789831">
    <property type="component" value="Unassembled WGS sequence"/>
</dbReference>
<dbReference type="OrthoDB" id="205546at2759"/>
<evidence type="ECO:0000256" key="5">
    <source>
        <dbReference type="ARBA" id="ARBA00022989"/>
    </source>
</evidence>
<feature type="transmembrane region" description="Helical" evidence="7">
    <location>
        <begin position="101"/>
        <end position="125"/>
    </location>
</feature>
<feature type="transmembrane region" description="Helical" evidence="7">
    <location>
        <begin position="220"/>
        <end position="241"/>
    </location>
</feature>
<dbReference type="PANTHER" id="PTHR15301">
    <property type="entry name" value="INSULIN-INDUCED GENE 1"/>
    <property type="match status" value="1"/>
</dbReference>
<evidence type="ECO:0000256" key="3">
    <source>
        <dbReference type="ARBA" id="ARBA00022692"/>
    </source>
</evidence>
<feature type="transmembrane region" description="Helical" evidence="7">
    <location>
        <begin position="185"/>
        <end position="208"/>
    </location>
</feature>
<dbReference type="Pfam" id="PF07281">
    <property type="entry name" value="INSIG"/>
    <property type="match status" value="1"/>
</dbReference>
<gene>
    <name evidence="8" type="ORF">AGERDE_LOCUS11383</name>
</gene>
<comment type="subcellular location">
    <subcellularLocation>
        <location evidence="1">Endoplasmic reticulum membrane</location>
        <topology evidence="1">Multi-pass membrane protein</topology>
    </subcellularLocation>
</comment>
<dbReference type="AlphaFoldDB" id="A0A9N9DX70"/>
<evidence type="ECO:0000256" key="2">
    <source>
        <dbReference type="ARBA" id="ARBA00007475"/>
    </source>
</evidence>
<sequence length="252" mass="28639">MTEKTYLTSSITTTMTTNTLRSNGGTIATTMPAIPNSREPKNEHCLNEPCHKLSFNYYSLRILILFLLGSLTSFIIDHLLTENHITQYPKDIVKLVNTAAWIPPTCGFSAVLVGSLFPLVDYWFLKKPQEFQREWSNVMRCLGGFIGVAYAATKLPWNSNSQVSLTLALISVVLWFLFDRTFHGFVMSVLFSSIGTVFMYVFVSYGVYSFTEADFFGVRSWIPCILYASCVCFGTVGRQLMIVPEEWFEERE</sequence>
<keyword evidence="6 7" id="KW-0472">Membrane</keyword>
<keyword evidence="4" id="KW-0256">Endoplasmic reticulum</keyword>
<dbReference type="InterPro" id="IPR025929">
    <property type="entry name" value="INSIG_fam"/>
</dbReference>
<accession>A0A9N9DX70</accession>
<evidence type="ECO:0000256" key="1">
    <source>
        <dbReference type="ARBA" id="ARBA00004477"/>
    </source>
</evidence>
<dbReference type="GO" id="GO:0016126">
    <property type="term" value="P:sterol biosynthetic process"/>
    <property type="evidence" value="ECO:0007669"/>
    <property type="project" value="TreeGrafter"/>
</dbReference>
<dbReference type="PANTHER" id="PTHR15301:SF3">
    <property type="entry name" value="PROTEIN NSG1-RELATED"/>
    <property type="match status" value="1"/>
</dbReference>
<evidence type="ECO:0000256" key="4">
    <source>
        <dbReference type="ARBA" id="ARBA00022824"/>
    </source>
</evidence>
<evidence type="ECO:0000256" key="7">
    <source>
        <dbReference type="SAM" id="Phobius"/>
    </source>
</evidence>
<dbReference type="GO" id="GO:0005789">
    <property type="term" value="C:endoplasmic reticulum membrane"/>
    <property type="evidence" value="ECO:0007669"/>
    <property type="project" value="UniProtKB-SubCell"/>
</dbReference>
<evidence type="ECO:0000256" key="6">
    <source>
        <dbReference type="ARBA" id="ARBA00023136"/>
    </source>
</evidence>
<keyword evidence="9" id="KW-1185">Reference proteome</keyword>
<proteinExistence type="inferred from homology"/>
<feature type="transmembrane region" description="Helical" evidence="7">
    <location>
        <begin position="62"/>
        <end position="81"/>
    </location>
</feature>
<feature type="transmembrane region" description="Helical" evidence="7">
    <location>
        <begin position="159"/>
        <end position="178"/>
    </location>
</feature>
<keyword evidence="3 7" id="KW-0812">Transmembrane</keyword>
<keyword evidence="5 7" id="KW-1133">Transmembrane helix</keyword>
<evidence type="ECO:0000313" key="8">
    <source>
        <dbReference type="EMBL" id="CAG8650544.1"/>
    </source>
</evidence>